<feature type="active site" description="Charge relay system" evidence="5">
    <location>
        <position position="215"/>
    </location>
</feature>
<protein>
    <submittedName>
        <fullName evidence="8">S8 family serine peptidase</fullName>
    </submittedName>
</protein>
<evidence type="ECO:0000256" key="4">
    <source>
        <dbReference type="ARBA" id="ARBA00022825"/>
    </source>
</evidence>
<keyword evidence="9" id="KW-1185">Reference proteome</keyword>
<dbReference type="Proteomes" id="UP000600139">
    <property type="component" value="Unassembled WGS sequence"/>
</dbReference>
<feature type="domain" description="Peptidase S8/S53" evidence="7">
    <location>
        <begin position="175"/>
        <end position="416"/>
    </location>
</feature>
<accession>A0A934R6X5</accession>
<dbReference type="InterPro" id="IPR050131">
    <property type="entry name" value="Peptidase_S8_subtilisin-like"/>
</dbReference>
<dbReference type="GO" id="GO:0006508">
    <property type="term" value="P:proteolysis"/>
    <property type="evidence" value="ECO:0007669"/>
    <property type="project" value="UniProtKB-KW"/>
</dbReference>
<feature type="active site" description="Charge relay system" evidence="5">
    <location>
        <position position="184"/>
    </location>
</feature>
<proteinExistence type="inferred from homology"/>
<feature type="active site" description="Charge relay system" evidence="5">
    <location>
        <position position="366"/>
    </location>
</feature>
<gene>
    <name evidence="8" type="ORF">JIN84_17765</name>
</gene>
<dbReference type="SUPFAM" id="SSF52743">
    <property type="entry name" value="Subtilisin-like"/>
    <property type="match status" value="1"/>
</dbReference>
<dbReference type="PANTHER" id="PTHR43806">
    <property type="entry name" value="PEPTIDASE S8"/>
    <property type="match status" value="1"/>
</dbReference>
<comment type="similarity">
    <text evidence="1 5">Belongs to the peptidase S8 family.</text>
</comment>
<keyword evidence="2 5" id="KW-0645">Protease</keyword>
<feature type="compositionally biased region" description="Basic and acidic residues" evidence="6">
    <location>
        <begin position="519"/>
        <end position="529"/>
    </location>
</feature>
<dbReference type="PROSITE" id="PS51892">
    <property type="entry name" value="SUBTILASE"/>
    <property type="match status" value="1"/>
</dbReference>
<dbReference type="InterPro" id="IPR000209">
    <property type="entry name" value="Peptidase_S8/S53_dom"/>
</dbReference>
<comment type="caution">
    <text evidence="8">The sequence shown here is derived from an EMBL/GenBank/DDBJ whole genome shotgun (WGS) entry which is preliminary data.</text>
</comment>
<dbReference type="GO" id="GO:0004252">
    <property type="term" value="F:serine-type endopeptidase activity"/>
    <property type="evidence" value="ECO:0007669"/>
    <property type="project" value="UniProtKB-UniRule"/>
</dbReference>
<evidence type="ECO:0000259" key="7">
    <source>
        <dbReference type="Pfam" id="PF00082"/>
    </source>
</evidence>
<evidence type="ECO:0000313" key="8">
    <source>
        <dbReference type="EMBL" id="MBK1817472.1"/>
    </source>
</evidence>
<feature type="region of interest" description="Disordered" evidence="6">
    <location>
        <begin position="513"/>
        <end position="538"/>
    </location>
</feature>
<dbReference type="PRINTS" id="PR00723">
    <property type="entry name" value="SUBTILISIN"/>
</dbReference>
<dbReference type="EMBL" id="JAENIK010000012">
    <property type="protein sequence ID" value="MBK1817472.1"/>
    <property type="molecule type" value="Genomic_DNA"/>
</dbReference>
<dbReference type="InterPro" id="IPR015500">
    <property type="entry name" value="Peptidase_S8_subtilisin-rel"/>
</dbReference>
<evidence type="ECO:0000256" key="5">
    <source>
        <dbReference type="PROSITE-ProRule" id="PRU01240"/>
    </source>
</evidence>
<sequence length="538" mass="55658">MRRRNLFLTLGFAFTAMLGYWLAGTATQKEPVRPVSVESETAPKRPVVADEPAPQFRRGERGPVFRRDDEASEAGALPGQRVLVFKDREALEDFLKRAGDKVRLMGRLDALNALRIGFGNYDDLASLLRGDEESSLIFPVDVPTPGEGTAQDGAVALGKGLLEWLGITGDNSEWGSGVRVAVLDTGVATSPAFLSNISWLNLVDLPGDLSKQNGHGTAVASMIIGQNALTPGVAPGADIISIRIANDLGQSDSYLLAQGIIAAVDGGASLINISMGSFGDSGLVRNAIAYAQAAGALIIAAAGNNGIDRLSYPAANDGVIAVGAVDALGNHLDFSNTGNQLAISAPGFGVNAAWTGDQAASVNGTSFSSPIVAGAIAALMSQPGAAKLTATQARNLLFAYLNDSGQEGTDSAYGAGMPDLGRALNANTRGIYDAAVASQRILPPSAAYPNGQVEVMVQNRGTETLINTGVTISTPHGVVNTNITSLGANAVKTIRIPISQAATTATRYDSRVTLSNGVRDSKPSNDRRSQSYAPAGGK</sequence>
<dbReference type="Pfam" id="PF00082">
    <property type="entry name" value="Peptidase_S8"/>
    <property type="match status" value="1"/>
</dbReference>
<organism evidence="8 9">
    <name type="scientific">Luteolibacter yonseiensis</name>
    <dbReference type="NCBI Taxonomy" id="1144680"/>
    <lineage>
        <taxon>Bacteria</taxon>
        <taxon>Pseudomonadati</taxon>
        <taxon>Verrucomicrobiota</taxon>
        <taxon>Verrucomicrobiia</taxon>
        <taxon>Verrucomicrobiales</taxon>
        <taxon>Verrucomicrobiaceae</taxon>
        <taxon>Luteolibacter</taxon>
    </lineage>
</organism>
<dbReference type="PROSITE" id="PS00138">
    <property type="entry name" value="SUBTILASE_SER"/>
    <property type="match status" value="1"/>
</dbReference>
<keyword evidence="4 5" id="KW-0720">Serine protease</keyword>
<evidence type="ECO:0000256" key="1">
    <source>
        <dbReference type="ARBA" id="ARBA00011073"/>
    </source>
</evidence>
<dbReference type="InterPro" id="IPR036852">
    <property type="entry name" value="Peptidase_S8/S53_dom_sf"/>
</dbReference>
<dbReference type="RefSeq" id="WP_200352412.1">
    <property type="nucleotide sequence ID" value="NZ_BAABHZ010000001.1"/>
</dbReference>
<keyword evidence="3 5" id="KW-0378">Hydrolase</keyword>
<evidence type="ECO:0000256" key="2">
    <source>
        <dbReference type="ARBA" id="ARBA00022670"/>
    </source>
</evidence>
<name>A0A934R6X5_9BACT</name>
<evidence type="ECO:0000256" key="3">
    <source>
        <dbReference type="ARBA" id="ARBA00022801"/>
    </source>
</evidence>
<evidence type="ECO:0000313" key="9">
    <source>
        <dbReference type="Proteomes" id="UP000600139"/>
    </source>
</evidence>
<dbReference type="InterPro" id="IPR023828">
    <property type="entry name" value="Peptidase_S8_Ser-AS"/>
</dbReference>
<dbReference type="PANTHER" id="PTHR43806:SF11">
    <property type="entry name" value="CEREVISIN-RELATED"/>
    <property type="match status" value="1"/>
</dbReference>
<reference evidence="8" key="1">
    <citation type="submission" date="2021-01" db="EMBL/GenBank/DDBJ databases">
        <title>Modified the classification status of verrucomicrobia.</title>
        <authorList>
            <person name="Feng X."/>
        </authorList>
    </citation>
    <scope>NUCLEOTIDE SEQUENCE</scope>
    <source>
        <strain evidence="8">JCM 18052</strain>
    </source>
</reference>
<dbReference type="AlphaFoldDB" id="A0A934R6X5"/>
<dbReference type="Gene3D" id="3.40.50.200">
    <property type="entry name" value="Peptidase S8/S53 domain"/>
    <property type="match status" value="1"/>
</dbReference>
<evidence type="ECO:0000256" key="6">
    <source>
        <dbReference type="SAM" id="MobiDB-lite"/>
    </source>
</evidence>